<sequence>MKQMLKKAIIPTIALSLVFMLPARAVEPSLNVKAQQTAPALPSEIAFQIPMNTYCSSENSLDFSFQLSNASGTAADLTLYLYGQDGTAFNEEGSSYREIQSNLVPGKAFQLKGNATGTYHINFGNHKKCNERVYMGKIVVNSGQASVLARGWVEMSGRFEDVTVNGNNKVDLAVVAPSASAAPIAPTAAEPPAAAAVETTVQP</sequence>
<name>A0ABT1YR47_9BACL</name>
<feature type="signal peptide" evidence="1">
    <location>
        <begin position="1"/>
        <end position="25"/>
    </location>
</feature>
<keyword evidence="1" id="KW-0732">Signal</keyword>
<proteinExistence type="predicted"/>
<feature type="chain" id="PRO_5045995900" evidence="1">
    <location>
        <begin position="26"/>
        <end position="203"/>
    </location>
</feature>
<dbReference type="RefSeq" id="WP_258217192.1">
    <property type="nucleotide sequence ID" value="NZ_JANQBD010000030.1"/>
</dbReference>
<dbReference type="Proteomes" id="UP001300012">
    <property type="component" value="Unassembled WGS sequence"/>
</dbReference>
<evidence type="ECO:0000313" key="3">
    <source>
        <dbReference type="Proteomes" id="UP001300012"/>
    </source>
</evidence>
<evidence type="ECO:0000313" key="2">
    <source>
        <dbReference type="EMBL" id="MCR8635647.1"/>
    </source>
</evidence>
<accession>A0ABT1YR47</accession>
<dbReference type="EMBL" id="JANQBD010000030">
    <property type="protein sequence ID" value="MCR8635647.1"/>
    <property type="molecule type" value="Genomic_DNA"/>
</dbReference>
<gene>
    <name evidence="2" type="ORF">NV381_31020</name>
</gene>
<reference evidence="2 3" key="1">
    <citation type="submission" date="2022-08" db="EMBL/GenBank/DDBJ databases">
        <title>Paenibacillus endoradicis sp. nov., Paenibacillus radicibacter sp. nov and Paenibacillus pararadicis sp. nov., three cold-adapted plant growth-promoting bacteria isolated from root of Larix gmelinii in Great Khingan.</title>
        <authorList>
            <person name="Xue H."/>
        </authorList>
    </citation>
    <scope>NUCLEOTIDE SEQUENCE [LARGE SCALE GENOMIC DNA]</scope>
    <source>
        <strain evidence="2 3">N5-1-1-5</strain>
    </source>
</reference>
<keyword evidence="3" id="KW-1185">Reference proteome</keyword>
<protein>
    <submittedName>
        <fullName evidence="2">Uncharacterized protein</fullName>
    </submittedName>
</protein>
<comment type="caution">
    <text evidence="2">The sequence shown here is derived from an EMBL/GenBank/DDBJ whole genome shotgun (WGS) entry which is preliminary data.</text>
</comment>
<organism evidence="2 3">
    <name type="scientific">Paenibacillus radicis</name>
    <name type="common">ex Xue et al. 2023</name>
    <dbReference type="NCBI Taxonomy" id="2972489"/>
    <lineage>
        <taxon>Bacteria</taxon>
        <taxon>Bacillati</taxon>
        <taxon>Bacillota</taxon>
        <taxon>Bacilli</taxon>
        <taxon>Bacillales</taxon>
        <taxon>Paenibacillaceae</taxon>
        <taxon>Paenibacillus</taxon>
    </lineage>
</organism>
<evidence type="ECO:0000256" key="1">
    <source>
        <dbReference type="SAM" id="SignalP"/>
    </source>
</evidence>